<evidence type="ECO:0000256" key="16">
    <source>
        <dbReference type="NCBIfam" id="TIGR01389"/>
    </source>
</evidence>
<dbReference type="GO" id="GO:0006260">
    <property type="term" value="P:DNA replication"/>
    <property type="evidence" value="ECO:0007669"/>
    <property type="project" value="InterPro"/>
</dbReference>
<comment type="similarity">
    <text evidence="3">Belongs to the helicase family. RecQ subfamily.</text>
</comment>
<proteinExistence type="inferred from homology"/>
<dbReference type="GO" id="GO:0005524">
    <property type="term" value="F:ATP binding"/>
    <property type="evidence" value="ECO:0007669"/>
    <property type="project" value="UniProtKB-KW"/>
</dbReference>
<evidence type="ECO:0000256" key="5">
    <source>
        <dbReference type="ARBA" id="ARBA00022741"/>
    </source>
</evidence>
<dbReference type="GO" id="GO:0043590">
    <property type="term" value="C:bacterial nucleoid"/>
    <property type="evidence" value="ECO:0007669"/>
    <property type="project" value="TreeGrafter"/>
</dbReference>
<evidence type="ECO:0000256" key="10">
    <source>
        <dbReference type="ARBA" id="ARBA00022840"/>
    </source>
</evidence>
<dbReference type="GO" id="GO:0003677">
    <property type="term" value="F:DNA binding"/>
    <property type="evidence" value="ECO:0007669"/>
    <property type="project" value="UniProtKB-KW"/>
</dbReference>
<dbReference type="PANTHER" id="PTHR13710:SF105">
    <property type="entry name" value="ATP-DEPENDENT DNA HELICASE Q1"/>
    <property type="match status" value="1"/>
</dbReference>
<protein>
    <recommendedName>
        <fullName evidence="16">DNA helicase RecQ</fullName>
        <ecNumber evidence="16">5.6.2.4</ecNumber>
    </recommendedName>
</protein>
<comment type="catalytic activity">
    <reaction evidence="15">
        <text>Couples ATP hydrolysis with the unwinding of duplex DNA by translocating in the 3'-5' direction.</text>
        <dbReference type="EC" id="5.6.2.4"/>
    </reaction>
</comment>
<dbReference type="InterPro" id="IPR002121">
    <property type="entry name" value="HRDC_dom"/>
</dbReference>
<dbReference type="Pfam" id="PF00270">
    <property type="entry name" value="DEAD"/>
    <property type="match status" value="1"/>
</dbReference>
<evidence type="ECO:0000259" key="19">
    <source>
        <dbReference type="PROSITE" id="PS51194"/>
    </source>
</evidence>
<keyword evidence="13" id="KW-0234">DNA repair</keyword>
<keyword evidence="7" id="KW-0378">Hydrolase</keyword>
<evidence type="ECO:0000259" key="17">
    <source>
        <dbReference type="PROSITE" id="PS50967"/>
    </source>
</evidence>
<name>I2Q314_9BACT</name>
<keyword evidence="12" id="KW-0233">DNA recombination</keyword>
<dbReference type="EC" id="5.6.2.4" evidence="16"/>
<evidence type="ECO:0000256" key="3">
    <source>
        <dbReference type="ARBA" id="ARBA00005446"/>
    </source>
</evidence>
<dbReference type="SMART" id="SM00490">
    <property type="entry name" value="HELICc"/>
    <property type="match status" value="1"/>
</dbReference>
<accession>I2Q314</accession>
<dbReference type="eggNOG" id="COG0514">
    <property type="taxonomic scope" value="Bacteria"/>
</dbReference>
<evidence type="ECO:0000256" key="4">
    <source>
        <dbReference type="ARBA" id="ARBA00022723"/>
    </source>
</evidence>
<evidence type="ECO:0000256" key="7">
    <source>
        <dbReference type="ARBA" id="ARBA00022801"/>
    </source>
</evidence>
<dbReference type="Gene3D" id="1.10.150.80">
    <property type="entry name" value="HRDC domain"/>
    <property type="match status" value="1"/>
</dbReference>
<dbReference type="GO" id="GO:0046872">
    <property type="term" value="F:metal ion binding"/>
    <property type="evidence" value="ECO:0007669"/>
    <property type="project" value="UniProtKB-KW"/>
</dbReference>
<dbReference type="GO" id="GO:0043138">
    <property type="term" value="F:3'-5' DNA helicase activity"/>
    <property type="evidence" value="ECO:0007669"/>
    <property type="project" value="UniProtKB-EC"/>
</dbReference>
<dbReference type="InterPro" id="IPR032284">
    <property type="entry name" value="RecQ_Zn-bd"/>
</dbReference>
<dbReference type="InterPro" id="IPR014001">
    <property type="entry name" value="Helicase_ATP-bd"/>
</dbReference>
<dbReference type="PROSITE" id="PS51194">
    <property type="entry name" value="HELICASE_CTER"/>
    <property type="match status" value="1"/>
</dbReference>
<dbReference type="PROSITE" id="PS50967">
    <property type="entry name" value="HRDC"/>
    <property type="match status" value="1"/>
</dbReference>
<dbReference type="FunFam" id="3.40.50.300:FF:000296">
    <property type="entry name" value="ATP-dependent DNA helicase RecQ"/>
    <property type="match status" value="1"/>
</dbReference>
<dbReference type="Pfam" id="PF09382">
    <property type="entry name" value="RQC"/>
    <property type="match status" value="1"/>
</dbReference>
<gene>
    <name evidence="20" type="ORF">DesU5LDRAFT_2514</name>
</gene>
<keyword evidence="5" id="KW-0547">Nucleotide-binding</keyword>
<evidence type="ECO:0000256" key="6">
    <source>
        <dbReference type="ARBA" id="ARBA00022763"/>
    </source>
</evidence>
<keyword evidence="6" id="KW-0227">DNA damage</keyword>
<dbReference type="SMART" id="SM00487">
    <property type="entry name" value="DEXDc"/>
    <property type="match status" value="1"/>
</dbReference>
<dbReference type="GO" id="GO:0016787">
    <property type="term" value="F:hydrolase activity"/>
    <property type="evidence" value="ECO:0007669"/>
    <property type="project" value="UniProtKB-KW"/>
</dbReference>
<evidence type="ECO:0000313" key="20">
    <source>
        <dbReference type="EMBL" id="EIG54170.1"/>
    </source>
</evidence>
<dbReference type="SMART" id="SM00341">
    <property type="entry name" value="HRDC"/>
    <property type="match status" value="1"/>
</dbReference>
<dbReference type="InterPro" id="IPR029491">
    <property type="entry name" value="Helicase_HTH"/>
</dbReference>
<dbReference type="HOGENOM" id="CLU_001103_12_1_7"/>
<evidence type="ECO:0000256" key="8">
    <source>
        <dbReference type="ARBA" id="ARBA00022806"/>
    </source>
</evidence>
<evidence type="ECO:0000259" key="18">
    <source>
        <dbReference type="PROSITE" id="PS51192"/>
    </source>
</evidence>
<dbReference type="Gene3D" id="3.40.50.300">
    <property type="entry name" value="P-loop containing nucleotide triphosphate hydrolases"/>
    <property type="match status" value="2"/>
</dbReference>
<dbReference type="CDD" id="cd17920">
    <property type="entry name" value="DEXHc_RecQ"/>
    <property type="match status" value="1"/>
</dbReference>
<dbReference type="SUPFAM" id="SSF47819">
    <property type="entry name" value="HRDC-like"/>
    <property type="match status" value="1"/>
</dbReference>
<dbReference type="InterPro" id="IPR010997">
    <property type="entry name" value="HRDC-like_sf"/>
</dbReference>
<dbReference type="InterPro" id="IPR011545">
    <property type="entry name" value="DEAD/DEAH_box_helicase_dom"/>
</dbReference>
<dbReference type="GO" id="GO:0009432">
    <property type="term" value="P:SOS response"/>
    <property type="evidence" value="ECO:0007669"/>
    <property type="project" value="UniProtKB-UniRule"/>
</dbReference>
<dbReference type="GO" id="GO:0009378">
    <property type="term" value="F:four-way junction helicase activity"/>
    <property type="evidence" value="ECO:0007669"/>
    <property type="project" value="TreeGrafter"/>
</dbReference>
<keyword evidence="10" id="KW-0067">ATP-binding</keyword>
<dbReference type="Pfam" id="PF00570">
    <property type="entry name" value="HRDC"/>
    <property type="match status" value="1"/>
</dbReference>
<dbReference type="FunFam" id="3.40.50.300:FF:000156">
    <property type="entry name" value="ATP-dependent DNA helicase recQ"/>
    <property type="match status" value="1"/>
</dbReference>
<feature type="domain" description="Helicase ATP-binding" evidence="18">
    <location>
        <begin position="25"/>
        <end position="193"/>
    </location>
</feature>
<evidence type="ECO:0000256" key="13">
    <source>
        <dbReference type="ARBA" id="ARBA00023204"/>
    </source>
</evidence>
<dbReference type="InterPro" id="IPR001650">
    <property type="entry name" value="Helicase_C-like"/>
</dbReference>
<dbReference type="SMART" id="SM00956">
    <property type="entry name" value="RQC"/>
    <property type="match status" value="1"/>
</dbReference>
<dbReference type="Pfam" id="PF16124">
    <property type="entry name" value="RecQ_Zn_bind"/>
    <property type="match status" value="1"/>
</dbReference>
<dbReference type="PROSITE" id="PS51192">
    <property type="entry name" value="HELICASE_ATP_BIND_1"/>
    <property type="match status" value="1"/>
</dbReference>
<dbReference type="EMBL" id="JH600068">
    <property type="protein sequence ID" value="EIG54170.1"/>
    <property type="molecule type" value="Genomic_DNA"/>
</dbReference>
<feature type="domain" description="Helicase C-terminal" evidence="19">
    <location>
        <begin position="214"/>
        <end position="369"/>
    </location>
</feature>
<organism evidence="20">
    <name type="scientific">Desulfovibrio sp. U5L</name>
    <dbReference type="NCBI Taxonomy" id="596152"/>
    <lineage>
        <taxon>Bacteria</taxon>
        <taxon>Pseudomonadati</taxon>
        <taxon>Thermodesulfobacteriota</taxon>
        <taxon>Desulfovibrionia</taxon>
        <taxon>Desulfovibrionales</taxon>
        <taxon>Desulfovibrionaceae</taxon>
        <taxon>Desulfovibrio</taxon>
    </lineage>
</organism>
<comment type="cofactor">
    <cofactor evidence="2">
        <name>Zn(2+)</name>
        <dbReference type="ChEBI" id="CHEBI:29105"/>
    </cofactor>
</comment>
<evidence type="ECO:0000256" key="9">
    <source>
        <dbReference type="ARBA" id="ARBA00022833"/>
    </source>
</evidence>
<dbReference type="NCBIfam" id="TIGR01389">
    <property type="entry name" value="recQ"/>
    <property type="match status" value="1"/>
</dbReference>
<evidence type="ECO:0000256" key="2">
    <source>
        <dbReference type="ARBA" id="ARBA00001947"/>
    </source>
</evidence>
<comment type="cofactor">
    <cofactor evidence="1">
        <name>Mg(2+)</name>
        <dbReference type="ChEBI" id="CHEBI:18420"/>
    </cofactor>
</comment>
<dbReference type="InterPro" id="IPR004589">
    <property type="entry name" value="DNA_helicase_ATP-dep_RecQ"/>
</dbReference>
<dbReference type="GO" id="GO:0030894">
    <property type="term" value="C:replisome"/>
    <property type="evidence" value="ECO:0007669"/>
    <property type="project" value="TreeGrafter"/>
</dbReference>
<evidence type="ECO:0000256" key="11">
    <source>
        <dbReference type="ARBA" id="ARBA00023125"/>
    </source>
</evidence>
<dbReference type="AlphaFoldDB" id="I2Q314"/>
<dbReference type="SUPFAM" id="SSF52540">
    <property type="entry name" value="P-loop containing nucleoside triphosphate hydrolases"/>
    <property type="match status" value="2"/>
</dbReference>
<dbReference type="InterPro" id="IPR027417">
    <property type="entry name" value="P-loop_NTPase"/>
</dbReference>
<keyword evidence="9" id="KW-0862">Zinc</keyword>
<feature type="domain" description="HRDC" evidence="17">
    <location>
        <begin position="543"/>
        <end position="623"/>
    </location>
</feature>
<evidence type="ECO:0000256" key="15">
    <source>
        <dbReference type="ARBA" id="ARBA00034617"/>
    </source>
</evidence>
<dbReference type="Gene3D" id="1.10.10.10">
    <property type="entry name" value="Winged helix-like DNA-binding domain superfamily/Winged helix DNA-binding domain"/>
    <property type="match status" value="1"/>
</dbReference>
<evidence type="ECO:0000256" key="1">
    <source>
        <dbReference type="ARBA" id="ARBA00001946"/>
    </source>
</evidence>
<dbReference type="CDD" id="cd18794">
    <property type="entry name" value="SF2_C_RecQ"/>
    <property type="match status" value="1"/>
</dbReference>
<dbReference type="GO" id="GO:0006281">
    <property type="term" value="P:DNA repair"/>
    <property type="evidence" value="ECO:0007669"/>
    <property type="project" value="UniProtKB-KW"/>
</dbReference>
<dbReference type="PANTHER" id="PTHR13710">
    <property type="entry name" value="DNA HELICASE RECQ FAMILY MEMBER"/>
    <property type="match status" value="1"/>
</dbReference>
<keyword evidence="11" id="KW-0238">DNA-binding</keyword>
<dbReference type="OrthoDB" id="9760034at2"/>
<dbReference type="GO" id="GO:0005737">
    <property type="term" value="C:cytoplasm"/>
    <property type="evidence" value="ECO:0007669"/>
    <property type="project" value="TreeGrafter"/>
</dbReference>
<dbReference type="NCBIfam" id="TIGR00614">
    <property type="entry name" value="recQ_fam"/>
    <property type="match status" value="1"/>
</dbReference>
<sequence length="753" mass="81481">MPNPRQILKEVFGHDRFLGPQEEIINHVVAGGDALVLMPTGGGKSLCYQIPAMARPGTAIVLSPLIALMRDQVRALDALGARAACLHSGLAPAEARDVLSRLRAGTLDILYAAPERFMTAGFQQLLGEIPLALFAIDEAHCVSQWGHDFRPEYLQLAVIAERFPGVPRMALTATADGPTRKDIQARLHLEEARVFATGFDRPNIRYRVEPKDQPRRRLLRWITDEHPGQSGIVYRLSRKKVEDLAEWLTAQGVAALAYHAGLPPAERDRRQDRFMREEGLVMVATVAFGMGVDKPDVRFVAHLDPPKSMEAYHQETGRAGRDGAPAEALMLYAPADFAALRRLIAPQDGGDGGDGPGGGDSPRKRIELAKLTALAGYCETDACRRQILLGYFGQNLPEPCGNCDVCDDPTEPVDATILAQKALSCVFRTGQRFGARHLVDVLLGKNTTRVVRFGHDAVSTFGIGGEASEWQWQAVYRRLCAMGALAPDAEGHGSLVLTDTAWDILKGRRRFSMRLPAEPERRASRKSRTSEGRTSWVHEHLADAGDAALWERLRAWRSETAKAVEVPPYVVFHDRTLLDVVLLKPGKEADLARAGGMGRAKLEKYGPALLEILAGHYAAHGRGPAREPLAAEAGPAAAPVREPGETAAESLALFRDLGSVAAVAARRGLRPGTVQSHLLAYVRRGELSARAVAGLPDAVAACVEETITALRQAGQVGLGPVHEALSGGIDYDVLRCLEAGLWAAGRSGNGERA</sequence>
<dbReference type="Pfam" id="PF14493">
    <property type="entry name" value="HTH_40"/>
    <property type="match status" value="1"/>
</dbReference>
<dbReference type="GO" id="GO:0006310">
    <property type="term" value="P:DNA recombination"/>
    <property type="evidence" value="ECO:0007669"/>
    <property type="project" value="UniProtKB-UniRule"/>
</dbReference>
<dbReference type="InterPro" id="IPR018982">
    <property type="entry name" value="RQC_domain"/>
</dbReference>
<keyword evidence="14" id="KW-0413">Isomerase</keyword>
<dbReference type="InterPro" id="IPR036388">
    <property type="entry name" value="WH-like_DNA-bd_sf"/>
</dbReference>
<reference evidence="20" key="1">
    <citation type="submission" date="2011-11" db="EMBL/GenBank/DDBJ databases">
        <title>Improved High-Quality Draft sequence of Desulfovibrio sp. U5L.</title>
        <authorList>
            <consortium name="US DOE Joint Genome Institute"/>
            <person name="Lucas S."/>
            <person name="Han J."/>
            <person name="Lapidus A."/>
            <person name="Cheng J.-F."/>
            <person name="Goodwin L."/>
            <person name="Pitluck S."/>
            <person name="Peters L."/>
            <person name="Ovchinnikova G."/>
            <person name="Held B."/>
            <person name="Detter J.C."/>
            <person name="Han C."/>
            <person name="Tapia R."/>
            <person name="Land M."/>
            <person name="Hauser L."/>
            <person name="Kyrpides N."/>
            <person name="Ivanova N."/>
            <person name="Pagani I."/>
            <person name="Gabster J."/>
            <person name="Walker C."/>
            <person name="Stolyar S."/>
            <person name="Stahl D."/>
            <person name="Arkin A."/>
            <person name="Dehal P."/>
            <person name="Hazen T."/>
            <person name="Woyke T."/>
        </authorList>
    </citation>
    <scope>NUCLEOTIDE SEQUENCE [LARGE SCALE GENOMIC DNA]</scope>
    <source>
        <strain evidence="20">U5L</strain>
    </source>
</reference>
<evidence type="ECO:0000256" key="12">
    <source>
        <dbReference type="ARBA" id="ARBA00023172"/>
    </source>
</evidence>
<evidence type="ECO:0000256" key="14">
    <source>
        <dbReference type="ARBA" id="ARBA00023235"/>
    </source>
</evidence>
<dbReference type="InterPro" id="IPR006293">
    <property type="entry name" value="DNA_helicase_ATP-dep_RecQ_bac"/>
</dbReference>
<dbReference type="STRING" id="596152.DesU5LDRAFT_2514"/>
<keyword evidence="4" id="KW-0479">Metal-binding</keyword>
<dbReference type="Pfam" id="PF00271">
    <property type="entry name" value="Helicase_C"/>
    <property type="match status" value="1"/>
</dbReference>
<keyword evidence="8 20" id="KW-0347">Helicase</keyword>
<dbReference type="InterPro" id="IPR044876">
    <property type="entry name" value="HRDC_dom_sf"/>
</dbReference>